<protein>
    <submittedName>
        <fullName evidence="1">Uncharacterized protein</fullName>
    </submittedName>
</protein>
<comment type="caution">
    <text evidence="1">The sequence shown here is derived from an EMBL/GenBank/DDBJ whole genome shotgun (WGS) entry which is preliminary data.</text>
</comment>
<organism evidence="1 2">
    <name type="scientific">Achaetomium macrosporum</name>
    <dbReference type="NCBI Taxonomy" id="79813"/>
    <lineage>
        <taxon>Eukaryota</taxon>
        <taxon>Fungi</taxon>
        <taxon>Dikarya</taxon>
        <taxon>Ascomycota</taxon>
        <taxon>Pezizomycotina</taxon>
        <taxon>Sordariomycetes</taxon>
        <taxon>Sordariomycetidae</taxon>
        <taxon>Sordariales</taxon>
        <taxon>Chaetomiaceae</taxon>
        <taxon>Achaetomium</taxon>
    </lineage>
</organism>
<dbReference type="EMBL" id="MU860592">
    <property type="protein sequence ID" value="KAK4233310.1"/>
    <property type="molecule type" value="Genomic_DNA"/>
</dbReference>
<accession>A0AAN7C140</accession>
<sequence length="205" mass="22967">FIWYKPRPPANPYLWAMLTTSPFKKGEYFNLDSEHEELFSLQSSYHTRHDPIERRVKPWSNSLPFVDDAKESFYKRLKEDEPGDEDIRGAVAIYAAGQIRLGDARCTACQAASSTYEYLGFPLQMTAPIPFCTTTGKFAHGICACCYAAGGSLPERLARCSVSRAVSFEEYRELHDPATDAGSGPGMFIGGDLEERDVVERLLFS</sequence>
<reference evidence="1" key="2">
    <citation type="submission" date="2023-05" db="EMBL/GenBank/DDBJ databases">
        <authorList>
            <consortium name="Lawrence Berkeley National Laboratory"/>
            <person name="Steindorff A."/>
            <person name="Hensen N."/>
            <person name="Bonometti L."/>
            <person name="Westerberg I."/>
            <person name="Brannstrom I.O."/>
            <person name="Guillou S."/>
            <person name="Cros-Aarteil S."/>
            <person name="Calhoun S."/>
            <person name="Haridas S."/>
            <person name="Kuo A."/>
            <person name="Mondo S."/>
            <person name="Pangilinan J."/>
            <person name="Riley R."/>
            <person name="Labutti K."/>
            <person name="Andreopoulos B."/>
            <person name="Lipzen A."/>
            <person name="Chen C."/>
            <person name="Yanf M."/>
            <person name="Daum C."/>
            <person name="Ng V."/>
            <person name="Clum A."/>
            <person name="Ohm R."/>
            <person name="Martin F."/>
            <person name="Silar P."/>
            <person name="Natvig D."/>
            <person name="Lalanne C."/>
            <person name="Gautier V."/>
            <person name="Ament-Velasquez S.L."/>
            <person name="Kruys A."/>
            <person name="Hutchinson M.I."/>
            <person name="Powell A.J."/>
            <person name="Barry K."/>
            <person name="Miller A.N."/>
            <person name="Grigoriev I.V."/>
            <person name="Debuchy R."/>
            <person name="Gladieux P."/>
            <person name="Thoren M.H."/>
            <person name="Johannesson H."/>
        </authorList>
    </citation>
    <scope>NUCLEOTIDE SEQUENCE</scope>
    <source>
        <strain evidence="1">CBS 532.94</strain>
    </source>
</reference>
<proteinExistence type="predicted"/>
<reference evidence="1" key="1">
    <citation type="journal article" date="2023" name="Mol. Phylogenet. Evol.">
        <title>Genome-scale phylogeny and comparative genomics of the fungal order Sordariales.</title>
        <authorList>
            <person name="Hensen N."/>
            <person name="Bonometti L."/>
            <person name="Westerberg I."/>
            <person name="Brannstrom I.O."/>
            <person name="Guillou S."/>
            <person name="Cros-Aarteil S."/>
            <person name="Calhoun S."/>
            <person name="Haridas S."/>
            <person name="Kuo A."/>
            <person name="Mondo S."/>
            <person name="Pangilinan J."/>
            <person name="Riley R."/>
            <person name="LaButti K."/>
            <person name="Andreopoulos B."/>
            <person name="Lipzen A."/>
            <person name="Chen C."/>
            <person name="Yan M."/>
            <person name="Daum C."/>
            <person name="Ng V."/>
            <person name="Clum A."/>
            <person name="Steindorff A."/>
            <person name="Ohm R.A."/>
            <person name="Martin F."/>
            <person name="Silar P."/>
            <person name="Natvig D.O."/>
            <person name="Lalanne C."/>
            <person name="Gautier V."/>
            <person name="Ament-Velasquez S.L."/>
            <person name="Kruys A."/>
            <person name="Hutchinson M.I."/>
            <person name="Powell A.J."/>
            <person name="Barry K."/>
            <person name="Miller A.N."/>
            <person name="Grigoriev I.V."/>
            <person name="Debuchy R."/>
            <person name="Gladieux P."/>
            <person name="Hiltunen Thoren M."/>
            <person name="Johannesson H."/>
        </authorList>
    </citation>
    <scope>NUCLEOTIDE SEQUENCE</scope>
    <source>
        <strain evidence="1">CBS 532.94</strain>
    </source>
</reference>
<feature type="non-terminal residue" evidence="1">
    <location>
        <position position="1"/>
    </location>
</feature>
<evidence type="ECO:0000313" key="2">
    <source>
        <dbReference type="Proteomes" id="UP001303760"/>
    </source>
</evidence>
<keyword evidence="2" id="KW-1185">Reference proteome</keyword>
<evidence type="ECO:0000313" key="1">
    <source>
        <dbReference type="EMBL" id="KAK4233310.1"/>
    </source>
</evidence>
<name>A0AAN7C140_9PEZI</name>
<dbReference type="AlphaFoldDB" id="A0AAN7C140"/>
<gene>
    <name evidence="1" type="ORF">C8A03DRAFT_19595</name>
</gene>
<dbReference type="Proteomes" id="UP001303760">
    <property type="component" value="Unassembled WGS sequence"/>
</dbReference>